<keyword evidence="8" id="KW-1185">Reference proteome</keyword>
<dbReference type="Gene3D" id="1.10.10.10">
    <property type="entry name" value="Winged helix-like DNA-binding domain superfamily/Winged helix DNA-binding domain"/>
    <property type="match status" value="1"/>
</dbReference>
<feature type="domain" description="HTH gntR-type" evidence="6">
    <location>
        <begin position="19"/>
        <end position="86"/>
    </location>
</feature>
<evidence type="ECO:0000259" key="6">
    <source>
        <dbReference type="PROSITE" id="PS50949"/>
    </source>
</evidence>
<organism evidence="7 8">
    <name type="scientific">Cupriavidus respiraculi</name>
    <dbReference type="NCBI Taxonomy" id="195930"/>
    <lineage>
        <taxon>Bacteria</taxon>
        <taxon>Pseudomonadati</taxon>
        <taxon>Pseudomonadota</taxon>
        <taxon>Betaproteobacteria</taxon>
        <taxon>Burkholderiales</taxon>
        <taxon>Burkholderiaceae</taxon>
        <taxon>Cupriavidus</taxon>
    </lineage>
</organism>
<dbReference type="Pfam" id="PF00392">
    <property type="entry name" value="GntR"/>
    <property type="match status" value="1"/>
</dbReference>
<evidence type="ECO:0000313" key="7">
    <source>
        <dbReference type="EMBL" id="CAG9168471.1"/>
    </source>
</evidence>
<evidence type="ECO:0000256" key="3">
    <source>
        <dbReference type="ARBA" id="ARBA00023015"/>
    </source>
</evidence>
<dbReference type="Proteomes" id="UP000721236">
    <property type="component" value="Unassembled WGS sequence"/>
</dbReference>
<keyword evidence="4" id="KW-0238">DNA-binding</keyword>
<sequence length="498" mass="53157">MDLSLLLSELGPPGAAQGGSRQQRLYERLRRAVLDGTLPPGTVLPGSRVLAAEHGLARNSVMFAYEQLKAEGFLVADRLGTRVAGLPIALRGKGTAGAGTPGAAFSARAASLDRFPTADAYLPFTGGVPDLNAFPWRAWARLLQQAWGEVSARHLAYSAPGGEGVLRTAIANHLRATRGLACGASQVFITSGAQTALDMCARLLADAGDVAWMEDPGYPAARAVFRAAGLHVVDVPVDPEGMMAMDARRWRRQPPRVVFLTPSHQYPLGSVLSLERRLGLLERARAHGTWLIEDDYDSEFHYGSRQITALAGLAPDAPVVYVGTFSKSLYPALRIGYMVVPQWAVERITAGLQALLRPGQAVEQRALARFIDSGALARHLRAMRERYRTRQQRLRLALERAFGDCIAILGGAAGIHLTVVFAAPIDDVALAARAAALGVVVQPLSAYRAPRSVRRGPAGLLLGYGLADDEMIESLVERLVRAYAATAPAAAAGNCGPT</sequence>
<evidence type="ECO:0000313" key="8">
    <source>
        <dbReference type="Proteomes" id="UP000721236"/>
    </source>
</evidence>
<evidence type="ECO:0000256" key="4">
    <source>
        <dbReference type="ARBA" id="ARBA00023125"/>
    </source>
</evidence>
<dbReference type="CDD" id="cd07377">
    <property type="entry name" value="WHTH_GntR"/>
    <property type="match status" value="1"/>
</dbReference>
<keyword evidence="5" id="KW-0804">Transcription</keyword>
<comment type="caution">
    <text evidence="7">The sequence shown here is derived from an EMBL/GenBank/DDBJ whole genome shotgun (WGS) entry which is preliminary data.</text>
</comment>
<dbReference type="PROSITE" id="PS50949">
    <property type="entry name" value="HTH_GNTR"/>
    <property type="match status" value="1"/>
</dbReference>
<dbReference type="InterPro" id="IPR051446">
    <property type="entry name" value="HTH_trans_reg/aminotransferase"/>
</dbReference>
<dbReference type="PANTHER" id="PTHR46577">
    <property type="entry name" value="HTH-TYPE TRANSCRIPTIONAL REGULATORY PROTEIN GABR"/>
    <property type="match status" value="1"/>
</dbReference>
<reference evidence="7 8" key="1">
    <citation type="submission" date="2021-08" db="EMBL/GenBank/DDBJ databases">
        <authorList>
            <person name="Peeters C."/>
        </authorList>
    </citation>
    <scope>NUCLEOTIDE SEQUENCE [LARGE SCALE GENOMIC DNA]</scope>
    <source>
        <strain evidence="7 8">LMG 21510</strain>
    </source>
</reference>
<dbReference type="InterPro" id="IPR000524">
    <property type="entry name" value="Tscrpt_reg_HTH_GntR"/>
</dbReference>
<evidence type="ECO:0000256" key="5">
    <source>
        <dbReference type="ARBA" id="ARBA00023163"/>
    </source>
</evidence>
<proteinExistence type="inferred from homology"/>
<keyword evidence="3" id="KW-0805">Transcription regulation</keyword>
<dbReference type="InterPro" id="IPR036388">
    <property type="entry name" value="WH-like_DNA-bd_sf"/>
</dbReference>
<keyword evidence="2" id="KW-0663">Pyridoxal phosphate</keyword>
<accession>A0ABM8WM65</accession>
<dbReference type="SUPFAM" id="SSF46785">
    <property type="entry name" value="Winged helix' DNA-binding domain"/>
    <property type="match status" value="1"/>
</dbReference>
<dbReference type="InterPro" id="IPR036390">
    <property type="entry name" value="WH_DNA-bd_sf"/>
</dbReference>
<gene>
    <name evidence="7" type="primary">gabR_3</name>
    <name evidence="7" type="ORF">LMG21510_01087</name>
</gene>
<dbReference type="Pfam" id="PF00155">
    <property type="entry name" value="Aminotran_1_2"/>
    <property type="match status" value="1"/>
</dbReference>
<dbReference type="SUPFAM" id="SSF53383">
    <property type="entry name" value="PLP-dependent transferases"/>
    <property type="match status" value="1"/>
</dbReference>
<dbReference type="PANTHER" id="PTHR46577:SF1">
    <property type="entry name" value="HTH-TYPE TRANSCRIPTIONAL REGULATORY PROTEIN GABR"/>
    <property type="match status" value="1"/>
</dbReference>
<dbReference type="InterPro" id="IPR015424">
    <property type="entry name" value="PyrdxlP-dep_Trfase"/>
</dbReference>
<evidence type="ECO:0000256" key="2">
    <source>
        <dbReference type="ARBA" id="ARBA00022898"/>
    </source>
</evidence>
<dbReference type="InterPro" id="IPR015421">
    <property type="entry name" value="PyrdxlP-dep_Trfase_major"/>
</dbReference>
<dbReference type="Gene3D" id="3.40.640.10">
    <property type="entry name" value="Type I PLP-dependent aspartate aminotransferase-like (Major domain)"/>
    <property type="match status" value="1"/>
</dbReference>
<comment type="similarity">
    <text evidence="1">In the C-terminal section; belongs to the class-I pyridoxal-phosphate-dependent aminotransferase family.</text>
</comment>
<dbReference type="EMBL" id="CAJZAH010000001">
    <property type="protein sequence ID" value="CAG9168471.1"/>
    <property type="molecule type" value="Genomic_DNA"/>
</dbReference>
<protein>
    <submittedName>
        <fullName evidence="7">HTH-type transcriptional regulatory protein GabR</fullName>
    </submittedName>
</protein>
<dbReference type="CDD" id="cd00609">
    <property type="entry name" value="AAT_like"/>
    <property type="match status" value="1"/>
</dbReference>
<dbReference type="SMART" id="SM00345">
    <property type="entry name" value="HTH_GNTR"/>
    <property type="match status" value="1"/>
</dbReference>
<dbReference type="RefSeq" id="WP_224040155.1">
    <property type="nucleotide sequence ID" value="NZ_CAJZAH010000001.1"/>
</dbReference>
<dbReference type="InterPro" id="IPR004839">
    <property type="entry name" value="Aminotransferase_I/II_large"/>
</dbReference>
<evidence type="ECO:0000256" key="1">
    <source>
        <dbReference type="ARBA" id="ARBA00005384"/>
    </source>
</evidence>
<name>A0ABM8WM65_9BURK</name>